<protein>
    <recommendedName>
        <fullName evidence="4">Integral membrane protein</fullName>
    </recommendedName>
</protein>
<dbReference type="PaxDb" id="546414-Deide_05570"/>
<dbReference type="HOGENOM" id="CLU_083843_0_0_0"/>
<organism evidence="2 3">
    <name type="scientific">Deinococcus deserti (strain DSM 17065 / CIP 109153 / LMG 22923 / VCD115)</name>
    <dbReference type="NCBI Taxonomy" id="546414"/>
    <lineage>
        <taxon>Bacteria</taxon>
        <taxon>Thermotogati</taxon>
        <taxon>Deinococcota</taxon>
        <taxon>Deinococci</taxon>
        <taxon>Deinococcales</taxon>
        <taxon>Deinococcaceae</taxon>
        <taxon>Deinococcus</taxon>
    </lineage>
</organism>
<keyword evidence="1" id="KW-1133">Transmembrane helix</keyword>
<dbReference type="EMBL" id="CP001114">
    <property type="protein sequence ID" value="ACO45395.1"/>
    <property type="molecule type" value="Genomic_DNA"/>
</dbReference>
<evidence type="ECO:0000313" key="3">
    <source>
        <dbReference type="Proteomes" id="UP000002208"/>
    </source>
</evidence>
<name>C1D0M1_DEIDV</name>
<dbReference type="PANTHER" id="PTHR40078:SF1">
    <property type="entry name" value="INTEGRAL MEMBRANE PROTEIN"/>
    <property type="match status" value="1"/>
</dbReference>
<dbReference type="InterPro" id="IPR038750">
    <property type="entry name" value="YczE/YyaS-like"/>
</dbReference>
<evidence type="ECO:0008006" key="4">
    <source>
        <dbReference type="Google" id="ProtNLM"/>
    </source>
</evidence>
<dbReference type="RefSeq" id="WP_012692518.1">
    <property type="nucleotide sequence ID" value="NC_012526.1"/>
</dbReference>
<reference evidence="2 3" key="1">
    <citation type="journal article" date="2009" name="PLoS Genet.">
        <title>Alliance of proteomics and genomics to unravel the specificities of Sahara bacterium Deinococcus deserti.</title>
        <authorList>
            <person name="de Groot A."/>
            <person name="Dulermo R."/>
            <person name="Ortet P."/>
            <person name="Blanchard L."/>
            <person name="Guerin P."/>
            <person name="Fernandez B."/>
            <person name="Vacherie B."/>
            <person name="Dossat C."/>
            <person name="Jolivet E."/>
            <person name="Siguier P."/>
            <person name="Chandler M."/>
            <person name="Barakat M."/>
            <person name="Dedieu A."/>
            <person name="Barbe V."/>
            <person name="Heulin T."/>
            <person name="Sommer S."/>
            <person name="Achouak W."/>
            <person name="Armengaud J."/>
        </authorList>
    </citation>
    <scope>NUCLEOTIDE SEQUENCE [LARGE SCALE GENOMIC DNA]</scope>
    <source>
        <strain evidence="3">DSM 17065 / CIP 109153 / LMG 22923 / VCD115</strain>
    </source>
</reference>
<dbReference type="Proteomes" id="UP000002208">
    <property type="component" value="Chromosome"/>
</dbReference>
<feature type="transmembrane region" description="Helical" evidence="1">
    <location>
        <begin position="88"/>
        <end position="110"/>
    </location>
</feature>
<evidence type="ECO:0000256" key="1">
    <source>
        <dbReference type="SAM" id="Phobius"/>
    </source>
</evidence>
<feature type="transmembrane region" description="Helical" evidence="1">
    <location>
        <begin position="116"/>
        <end position="140"/>
    </location>
</feature>
<keyword evidence="3" id="KW-1185">Reference proteome</keyword>
<dbReference type="PANTHER" id="PTHR40078">
    <property type="entry name" value="INTEGRAL MEMBRANE PROTEIN-RELATED"/>
    <property type="match status" value="1"/>
</dbReference>
<proteinExistence type="predicted"/>
<feature type="transmembrane region" description="Helical" evidence="1">
    <location>
        <begin position="21"/>
        <end position="44"/>
    </location>
</feature>
<dbReference type="AlphaFoldDB" id="C1D0M1"/>
<keyword evidence="1" id="KW-0812">Transmembrane</keyword>
<sequence>MLQPAPLIFLTRLQPAGQYALLLLGLGLYGLSLRMMLNAGVGVAPWDVFHVGVTHWLPLTVGQVSMASGLLLVLYTSLNLRERFGPGTLLNVVLIGLVMDLLGGVIPYPQQPLWQWAQFLLGVLLVGLATGAYVGAGLGAGPRDSLMLGLHRQRGWSVARIRTGVELVVLAAGLLLGGPFGWGTLVYALAAGPSVSFGLGLFGLKGKKQATSKERASELSQ</sequence>
<dbReference type="eggNOG" id="COG2364">
    <property type="taxonomic scope" value="Bacteria"/>
</dbReference>
<accession>C1D0M1</accession>
<evidence type="ECO:0000313" key="2">
    <source>
        <dbReference type="EMBL" id="ACO45395.1"/>
    </source>
</evidence>
<feature type="transmembrane region" description="Helical" evidence="1">
    <location>
        <begin position="56"/>
        <end position="76"/>
    </location>
</feature>
<feature type="transmembrane region" description="Helical" evidence="1">
    <location>
        <begin position="186"/>
        <end position="204"/>
    </location>
</feature>
<gene>
    <name evidence="2" type="ordered locus">Deide_05570</name>
</gene>
<feature type="transmembrane region" description="Helical" evidence="1">
    <location>
        <begin position="161"/>
        <end position="180"/>
    </location>
</feature>
<dbReference type="KEGG" id="ddr:Deide_05570"/>
<dbReference type="OrthoDB" id="154912at2"/>
<keyword evidence="1" id="KW-0472">Membrane</keyword>
<dbReference type="Pfam" id="PF19700">
    <property type="entry name" value="DUF6198"/>
    <property type="match status" value="1"/>
</dbReference>